<keyword evidence="1" id="KW-1133">Transmembrane helix</keyword>
<keyword evidence="1" id="KW-0812">Transmembrane</keyword>
<evidence type="ECO:0000256" key="1">
    <source>
        <dbReference type="SAM" id="Phobius"/>
    </source>
</evidence>
<protein>
    <submittedName>
        <fullName evidence="2">Uncharacterized protein</fullName>
    </submittedName>
</protein>
<keyword evidence="1" id="KW-0472">Membrane</keyword>
<gene>
    <name evidence="2" type="ORF">SVIM_LOCUS495132</name>
</gene>
<feature type="transmembrane region" description="Helical" evidence="1">
    <location>
        <begin position="47"/>
        <end position="67"/>
    </location>
</feature>
<organism evidence="2">
    <name type="scientific">Salix viminalis</name>
    <name type="common">Common osier</name>
    <name type="synonym">Basket willow</name>
    <dbReference type="NCBI Taxonomy" id="40686"/>
    <lineage>
        <taxon>Eukaryota</taxon>
        <taxon>Viridiplantae</taxon>
        <taxon>Streptophyta</taxon>
        <taxon>Embryophyta</taxon>
        <taxon>Tracheophyta</taxon>
        <taxon>Spermatophyta</taxon>
        <taxon>Magnoliopsida</taxon>
        <taxon>eudicotyledons</taxon>
        <taxon>Gunneridae</taxon>
        <taxon>Pentapetalae</taxon>
        <taxon>rosids</taxon>
        <taxon>fabids</taxon>
        <taxon>Malpighiales</taxon>
        <taxon>Salicaceae</taxon>
        <taxon>Saliceae</taxon>
        <taxon>Salix</taxon>
    </lineage>
</organism>
<proteinExistence type="predicted"/>
<accession>A0A6N2NIS8</accession>
<evidence type="ECO:0000313" key="2">
    <source>
        <dbReference type="EMBL" id="VFU64635.1"/>
    </source>
</evidence>
<name>A0A6N2NIS8_SALVM</name>
<dbReference type="AlphaFoldDB" id="A0A6N2NIS8"/>
<sequence length="70" mass="8043">MLQASNCLFSLCHYILSITEQSKRDLYHDGLPAERTCLRERRKIDRCLLGCILLLTFSVLGVDQLWAGNM</sequence>
<dbReference type="EMBL" id="CAADRP010002262">
    <property type="protein sequence ID" value="VFU64635.1"/>
    <property type="molecule type" value="Genomic_DNA"/>
</dbReference>
<reference evidence="2" key="1">
    <citation type="submission" date="2019-03" db="EMBL/GenBank/DDBJ databases">
        <authorList>
            <person name="Mank J."/>
            <person name="Almeida P."/>
        </authorList>
    </citation>
    <scope>NUCLEOTIDE SEQUENCE</scope>
    <source>
        <strain evidence="2">78183</strain>
    </source>
</reference>